<feature type="compositionally biased region" description="Polar residues" evidence="1">
    <location>
        <begin position="143"/>
        <end position="152"/>
    </location>
</feature>
<dbReference type="EMBL" id="OU895878">
    <property type="protein sequence ID" value="CAG9802431.1"/>
    <property type="molecule type" value="Genomic_DNA"/>
</dbReference>
<evidence type="ECO:0000256" key="1">
    <source>
        <dbReference type="SAM" id="MobiDB-lite"/>
    </source>
</evidence>
<organism evidence="3 4">
    <name type="scientific">Chironomus riparius</name>
    <dbReference type="NCBI Taxonomy" id="315576"/>
    <lineage>
        <taxon>Eukaryota</taxon>
        <taxon>Metazoa</taxon>
        <taxon>Ecdysozoa</taxon>
        <taxon>Arthropoda</taxon>
        <taxon>Hexapoda</taxon>
        <taxon>Insecta</taxon>
        <taxon>Pterygota</taxon>
        <taxon>Neoptera</taxon>
        <taxon>Endopterygota</taxon>
        <taxon>Diptera</taxon>
        <taxon>Nematocera</taxon>
        <taxon>Chironomoidea</taxon>
        <taxon>Chironomidae</taxon>
        <taxon>Chironominae</taxon>
        <taxon>Chironomus</taxon>
    </lineage>
</organism>
<reference evidence="3" key="2">
    <citation type="submission" date="2022-10" db="EMBL/GenBank/DDBJ databases">
        <authorList>
            <consortium name="ENA_rothamsted_submissions"/>
            <consortium name="culmorum"/>
            <person name="King R."/>
        </authorList>
    </citation>
    <scope>NUCLEOTIDE SEQUENCE</scope>
</reference>
<feature type="region of interest" description="Disordered" evidence="1">
    <location>
        <begin position="35"/>
        <end position="152"/>
    </location>
</feature>
<dbReference type="AlphaFoldDB" id="A0A9N9RRT8"/>
<proteinExistence type="predicted"/>
<evidence type="ECO:0000256" key="2">
    <source>
        <dbReference type="SAM" id="SignalP"/>
    </source>
</evidence>
<evidence type="ECO:0000313" key="3">
    <source>
        <dbReference type="EMBL" id="CAG9802431.1"/>
    </source>
</evidence>
<name>A0A9N9RRT8_9DIPT</name>
<feature type="chain" id="PRO_5040478500" description="DUF4794 domain-containing protein" evidence="2">
    <location>
        <begin position="20"/>
        <end position="211"/>
    </location>
</feature>
<feature type="compositionally biased region" description="Low complexity" evidence="1">
    <location>
        <begin position="113"/>
        <end position="135"/>
    </location>
</feature>
<gene>
    <name evidence="3" type="ORF">CHIRRI_LOCUS5342</name>
</gene>
<feature type="signal peptide" evidence="2">
    <location>
        <begin position="1"/>
        <end position="19"/>
    </location>
</feature>
<sequence length="211" mass="23901">MNTFKTILLLACVVACAVAEPPRRRSNFKSFKFARQEVEESGSTPDEQPPVDDKPGYSYAPPAESQRLRLPGKVRVSVFARQEEAPPSNGYNYPKPDSTYGPPTETTEEPEPEVTTPNPEYGVPAEEPTTTAQPEESTDQPEEATTTNPQAEQLKNVRAAQLRRQKVKSQKFVIATQQQQLQRVQQQAQPIFYFQYPVPTDFDQQYVYIFK</sequence>
<accession>A0A9N9RRT8</accession>
<keyword evidence="4" id="KW-1185">Reference proteome</keyword>
<reference evidence="3" key="1">
    <citation type="submission" date="2022-01" db="EMBL/GenBank/DDBJ databases">
        <authorList>
            <person name="King R."/>
        </authorList>
    </citation>
    <scope>NUCLEOTIDE SEQUENCE</scope>
</reference>
<evidence type="ECO:0000313" key="4">
    <source>
        <dbReference type="Proteomes" id="UP001153620"/>
    </source>
</evidence>
<evidence type="ECO:0008006" key="5">
    <source>
        <dbReference type="Google" id="ProtNLM"/>
    </source>
</evidence>
<protein>
    <recommendedName>
        <fullName evidence="5">DUF4794 domain-containing protein</fullName>
    </recommendedName>
</protein>
<keyword evidence="2" id="KW-0732">Signal</keyword>
<dbReference type="Proteomes" id="UP001153620">
    <property type="component" value="Chromosome 2"/>
</dbReference>